<keyword evidence="4" id="KW-0539">Nucleus</keyword>
<evidence type="ECO:0000259" key="7">
    <source>
        <dbReference type="Pfam" id="PF02234"/>
    </source>
</evidence>
<comment type="similarity">
    <text evidence="2">Belongs to the CDI family.</text>
</comment>
<organism evidence="8 9">
    <name type="scientific">Priapulus caudatus</name>
    <name type="common">Priapulid worm</name>
    <dbReference type="NCBI Taxonomy" id="37621"/>
    <lineage>
        <taxon>Eukaryota</taxon>
        <taxon>Metazoa</taxon>
        <taxon>Ecdysozoa</taxon>
        <taxon>Scalidophora</taxon>
        <taxon>Priapulida</taxon>
        <taxon>Priapulimorpha</taxon>
        <taxon>Priapulimorphida</taxon>
        <taxon>Priapulidae</taxon>
        <taxon>Priapulus</taxon>
    </lineage>
</organism>
<evidence type="ECO:0000256" key="3">
    <source>
        <dbReference type="ARBA" id="ARBA00023013"/>
    </source>
</evidence>
<dbReference type="InterPro" id="IPR003175">
    <property type="entry name" value="CDI_dom"/>
</dbReference>
<dbReference type="GO" id="GO:0004860">
    <property type="term" value="F:protein kinase inhibitor activity"/>
    <property type="evidence" value="ECO:0007669"/>
    <property type="project" value="UniProtKB-KW"/>
</dbReference>
<evidence type="ECO:0000256" key="2">
    <source>
        <dbReference type="ARBA" id="ARBA00006726"/>
    </source>
</evidence>
<accession>A0ABM1FB90</accession>
<keyword evidence="3 9" id="KW-0649">Protein kinase inhibitor</keyword>
<dbReference type="Proteomes" id="UP000695022">
    <property type="component" value="Unplaced"/>
</dbReference>
<keyword evidence="5" id="KW-0131">Cell cycle</keyword>
<feature type="domain" description="Cyclin-dependent kinase inhibitor" evidence="7">
    <location>
        <begin position="24"/>
        <end position="72"/>
    </location>
</feature>
<evidence type="ECO:0000313" key="8">
    <source>
        <dbReference type="Proteomes" id="UP000695022"/>
    </source>
</evidence>
<dbReference type="GeneID" id="106821429"/>
<reference evidence="9" key="1">
    <citation type="submission" date="2025-08" db="UniProtKB">
        <authorList>
            <consortium name="RefSeq"/>
        </authorList>
    </citation>
    <scope>IDENTIFICATION</scope>
</reference>
<evidence type="ECO:0000256" key="4">
    <source>
        <dbReference type="ARBA" id="ARBA00023242"/>
    </source>
</evidence>
<dbReference type="InterPro" id="IPR044898">
    <property type="entry name" value="CDI_dom_sf"/>
</dbReference>
<dbReference type="Pfam" id="PF02234">
    <property type="entry name" value="CDI"/>
    <property type="match status" value="1"/>
</dbReference>
<feature type="compositionally biased region" description="Low complexity" evidence="6">
    <location>
        <begin position="153"/>
        <end position="171"/>
    </location>
</feature>
<feature type="compositionally biased region" description="Basic and acidic residues" evidence="6">
    <location>
        <begin position="180"/>
        <end position="190"/>
    </location>
</feature>
<evidence type="ECO:0000256" key="6">
    <source>
        <dbReference type="SAM" id="MobiDB-lite"/>
    </source>
</evidence>
<proteinExistence type="inferred from homology"/>
<evidence type="ECO:0000256" key="1">
    <source>
        <dbReference type="ARBA" id="ARBA00004123"/>
    </source>
</evidence>
<gene>
    <name evidence="9" type="primary">LOC106821429</name>
</gene>
<evidence type="ECO:0000313" key="9">
    <source>
        <dbReference type="RefSeq" id="XP_014681711.1"/>
    </source>
</evidence>
<dbReference type="PANTHER" id="PTHR10265:SF45">
    <property type="entry name" value="DACAPO"/>
    <property type="match status" value="1"/>
</dbReference>
<keyword evidence="8" id="KW-1185">Reference proteome</keyword>
<dbReference type="Gene3D" id="4.10.365.10">
    <property type="entry name" value="p27"/>
    <property type="match status" value="1"/>
</dbReference>
<sequence>MLSRMTTLYPVSSGGAKPKTCRRNLFGPVDHDQVKRDLEIKLTEMHELENKKWNFDFTKESPLPGKFAWQRVEQSSTDVHPSYMLRSFPFLSGKVDIRRDAAEETRSTDTLVTPARDVGTPATPSASDESDVTPEHSEPSSTSGNVREVRKASSTVSDKSSSPPSSQSKVTGYYKKVKRTRADSNEDARQQKRHRP</sequence>
<dbReference type="PANTHER" id="PTHR10265">
    <property type="entry name" value="CYCLIN-DEPENDENT KINASE INHIBITOR 1"/>
    <property type="match status" value="1"/>
</dbReference>
<comment type="subcellular location">
    <subcellularLocation>
        <location evidence="1">Nucleus</location>
    </subcellularLocation>
</comment>
<protein>
    <submittedName>
        <fullName evidence="9">Cyclin-dependent kinase inhibitor 1B-like</fullName>
    </submittedName>
</protein>
<feature type="region of interest" description="Disordered" evidence="6">
    <location>
        <begin position="101"/>
        <end position="196"/>
    </location>
</feature>
<dbReference type="RefSeq" id="XP_014681711.1">
    <property type="nucleotide sequence ID" value="XM_014826225.1"/>
</dbReference>
<evidence type="ECO:0000256" key="5">
    <source>
        <dbReference type="ARBA" id="ARBA00023306"/>
    </source>
</evidence>
<name>A0ABM1FB90_PRICU</name>